<dbReference type="EMBL" id="LIAE01009211">
    <property type="protein sequence ID" value="PAV70804.1"/>
    <property type="molecule type" value="Genomic_DNA"/>
</dbReference>
<accession>A0A2A2KA28</accession>
<proteinExistence type="predicted"/>
<name>A0A2A2KA28_9BILA</name>
<feature type="region of interest" description="Disordered" evidence="1">
    <location>
        <begin position="1"/>
        <end position="93"/>
    </location>
</feature>
<sequence>MARQPLAITRAGPHDRQQADRGGGQHVIERLRRDDPCPARQGCGGQEPARQRQQQHRGSSDQRGARSRLSQTAALLATFGGDQRAQGHAAGPR</sequence>
<evidence type="ECO:0000313" key="2">
    <source>
        <dbReference type="EMBL" id="PAV70804.1"/>
    </source>
</evidence>
<feature type="compositionally biased region" description="Basic and acidic residues" evidence="1">
    <location>
        <begin position="27"/>
        <end position="37"/>
    </location>
</feature>
<evidence type="ECO:0000256" key="1">
    <source>
        <dbReference type="SAM" id="MobiDB-lite"/>
    </source>
</evidence>
<dbReference type="AlphaFoldDB" id="A0A2A2KA28"/>
<evidence type="ECO:0000313" key="3">
    <source>
        <dbReference type="Proteomes" id="UP000218231"/>
    </source>
</evidence>
<dbReference type="Proteomes" id="UP000218231">
    <property type="component" value="Unassembled WGS sequence"/>
</dbReference>
<organism evidence="2 3">
    <name type="scientific">Diploscapter pachys</name>
    <dbReference type="NCBI Taxonomy" id="2018661"/>
    <lineage>
        <taxon>Eukaryota</taxon>
        <taxon>Metazoa</taxon>
        <taxon>Ecdysozoa</taxon>
        <taxon>Nematoda</taxon>
        <taxon>Chromadorea</taxon>
        <taxon>Rhabditida</taxon>
        <taxon>Rhabditina</taxon>
        <taxon>Rhabditomorpha</taxon>
        <taxon>Rhabditoidea</taxon>
        <taxon>Rhabditidae</taxon>
        <taxon>Diploscapter</taxon>
    </lineage>
</organism>
<reference evidence="2 3" key="1">
    <citation type="journal article" date="2017" name="Curr. Biol.">
        <title>Genome architecture and evolution of a unichromosomal asexual nematode.</title>
        <authorList>
            <person name="Fradin H."/>
            <person name="Zegar C."/>
            <person name="Gutwein M."/>
            <person name="Lucas J."/>
            <person name="Kovtun M."/>
            <person name="Corcoran D."/>
            <person name="Baugh L.R."/>
            <person name="Kiontke K."/>
            <person name="Gunsalus K."/>
            <person name="Fitch D.H."/>
            <person name="Piano F."/>
        </authorList>
    </citation>
    <scope>NUCLEOTIDE SEQUENCE [LARGE SCALE GENOMIC DNA]</scope>
    <source>
        <strain evidence="2">PF1309</strain>
    </source>
</reference>
<protein>
    <submittedName>
        <fullName evidence="2">Uncharacterized protein</fullName>
    </submittedName>
</protein>
<keyword evidence="3" id="KW-1185">Reference proteome</keyword>
<gene>
    <name evidence="2" type="ORF">WR25_14054</name>
</gene>
<comment type="caution">
    <text evidence="2">The sequence shown here is derived from an EMBL/GenBank/DDBJ whole genome shotgun (WGS) entry which is preliminary data.</text>
</comment>